<gene>
    <name evidence="3" type="ORF">US99_C0032G0003</name>
</gene>
<dbReference type="InterPro" id="IPR041682">
    <property type="entry name" value="AAA_14"/>
</dbReference>
<protein>
    <recommendedName>
        <fullName evidence="5">AAA+ ATPase domain-containing protein</fullName>
    </recommendedName>
</protein>
<evidence type="ECO:0000259" key="2">
    <source>
        <dbReference type="Pfam" id="PF13635"/>
    </source>
</evidence>
<dbReference type="PANTHER" id="PTHR43566">
    <property type="entry name" value="CONSERVED PROTEIN"/>
    <property type="match status" value="1"/>
</dbReference>
<dbReference type="AlphaFoldDB" id="A0A0G0KGJ2"/>
<dbReference type="PATRIC" id="fig|1618432.3.peg.466"/>
<dbReference type="Pfam" id="PF13173">
    <property type="entry name" value="AAA_14"/>
    <property type="match status" value="1"/>
</dbReference>
<sequence length="374" mass="43104">MFKRAYEHLEKYLGSNKVLIIYGPRRVGKTVLLQNFLSKTGLKYKLDSGDDLSIQELFNSQSIEKITRYAEGYQLIAIDEAQRVPNIGLGLKILVDNVPGVKVIVTGSASFELSNKIGEPLTGRNITLILYPMAQLELLYHFNKSELEAKKEEFLIFGSYPEVLNLPTEGKKIAYLKEIVNSYLLKDILALEQVKAPKLLLDLLRLLAFQVGSEVSLSELSSSLGIDVKTVARYLDLLEKGFVLLNIRGFSRNLRKEVNKKSKYYFWDNGVRNAVILNFNDLNMRDDVGKLWENFLAVERLKKQSYKKIFATNYFWRTWDQKEVDWVEERGGKLYGYEFKYAKGKIKMPKDFLNAYQGSKFQVISSDNYLEFIT</sequence>
<dbReference type="PANTHER" id="PTHR43566:SF1">
    <property type="entry name" value="AAA+ ATPASE DOMAIN-CONTAINING PROTEIN"/>
    <property type="match status" value="1"/>
</dbReference>
<evidence type="ECO:0000313" key="3">
    <source>
        <dbReference type="EMBL" id="KKQ77902.1"/>
    </source>
</evidence>
<accession>A0A0G0KGJ2</accession>
<feature type="domain" description="DUF4143" evidence="2">
    <location>
        <begin position="186"/>
        <end position="342"/>
    </location>
</feature>
<name>A0A0G0KGJ2_9BACT</name>
<evidence type="ECO:0000259" key="1">
    <source>
        <dbReference type="Pfam" id="PF13173"/>
    </source>
</evidence>
<evidence type="ECO:0008006" key="5">
    <source>
        <dbReference type="Google" id="ProtNLM"/>
    </source>
</evidence>
<dbReference type="SUPFAM" id="SSF52540">
    <property type="entry name" value="P-loop containing nucleoside triphosphate hydrolases"/>
    <property type="match status" value="1"/>
</dbReference>
<proteinExistence type="predicted"/>
<dbReference type="Proteomes" id="UP000034324">
    <property type="component" value="Unassembled WGS sequence"/>
</dbReference>
<feature type="domain" description="AAA" evidence="1">
    <location>
        <begin position="16"/>
        <end position="139"/>
    </location>
</feature>
<dbReference type="Pfam" id="PF13635">
    <property type="entry name" value="DUF4143"/>
    <property type="match status" value="1"/>
</dbReference>
<dbReference type="Gene3D" id="3.40.50.300">
    <property type="entry name" value="P-loop containing nucleotide triphosphate hydrolases"/>
    <property type="match status" value="1"/>
</dbReference>
<dbReference type="InterPro" id="IPR027417">
    <property type="entry name" value="P-loop_NTPase"/>
</dbReference>
<comment type="caution">
    <text evidence="3">The sequence shown here is derived from an EMBL/GenBank/DDBJ whole genome shotgun (WGS) entry which is preliminary data.</text>
</comment>
<organism evidence="3 4">
    <name type="scientific">Candidatus Daviesbacteria bacterium GW2011_GWF2_38_6</name>
    <dbReference type="NCBI Taxonomy" id="1618432"/>
    <lineage>
        <taxon>Bacteria</taxon>
        <taxon>Candidatus Daviesiibacteriota</taxon>
    </lineage>
</organism>
<reference evidence="3 4" key="1">
    <citation type="journal article" date="2015" name="Nature">
        <title>rRNA introns, odd ribosomes, and small enigmatic genomes across a large radiation of phyla.</title>
        <authorList>
            <person name="Brown C.T."/>
            <person name="Hug L.A."/>
            <person name="Thomas B.C."/>
            <person name="Sharon I."/>
            <person name="Castelle C.J."/>
            <person name="Singh A."/>
            <person name="Wilkins M.J."/>
            <person name="Williams K.H."/>
            <person name="Banfield J.F."/>
        </authorList>
    </citation>
    <scope>NUCLEOTIDE SEQUENCE [LARGE SCALE GENOMIC DNA]</scope>
</reference>
<evidence type="ECO:0000313" key="4">
    <source>
        <dbReference type="Proteomes" id="UP000034324"/>
    </source>
</evidence>
<dbReference type="EMBL" id="LBVC01000032">
    <property type="protein sequence ID" value="KKQ77902.1"/>
    <property type="molecule type" value="Genomic_DNA"/>
</dbReference>
<dbReference type="InterPro" id="IPR025420">
    <property type="entry name" value="DUF4143"/>
</dbReference>